<evidence type="ECO:0000313" key="3">
    <source>
        <dbReference type="Proteomes" id="UP000186104"/>
    </source>
</evidence>
<keyword evidence="3" id="KW-1185">Reference proteome</keyword>
<dbReference type="RefSeq" id="WP_156515320.1">
    <property type="nucleotide sequence ID" value="NZ_CP015961.1"/>
</dbReference>
<evidence type="ECO:0000256" key="1">
    <source>
        <dbReference type="SAM" id="MobiDB-lite"/>
    </source>
</evidence>
<protein>
    <submittedName>
        <fullName evidence="2">Uncharacterized protein</fullName>
    </submittedName>
</protein>
<accession>A0A173LHW7</accession>
<dbReference type="EMBL" id="CP015961">
    <property type="protein sequence ID" value="ANI91865.1"/>
    <property type="molecule type" value="Genomic_DNA"/>
</dbReference>
<gene>
    <name evidence="2" type="ORF">BJL86_1073</name>
</gene>
<organism evidence="2 3">
    <name type="scientific">Dietzia timorensis</name>
    <dbReference type="NCBI Taxonomy" id="499555"/>
    <lineage>
        <taxon>Bacteria</taxon>
        <taxon>Bacillati</taxon>
        <taxon>Actinomycetota</taxon>
        <taxon>Actinomycetes</taxon>
        <taxon>Mycobacteriales</taxon>
        <taxon>Dietziaceae</taxon>
        <taxon>Dietzia</taxon>
    </lineage>
</organism>
<dbReference type="AlphaFoldDB" id="A0A173LHW7"/>
<name>A0A173LHW7_9ACTN</name>
<feature type="region of interest" description="Disordered" evidence="1">
    <location>
        <begin position="30"/>
        <end position="57"/>
    </location>
</feature>
<proteinExistence type="predicted"/>
<evidence type="ECO:0000313" key="2">
    <source>
        <dbReference type="EMBL" id="ANI91865.1"/>
    </source>
</evidence>
<dbReference type="Proteomes" id="UP000186104">
    <property type="component" value="Chromosome"/>
</dbReference>
<reference evidence="2 3" key="1">
    <citation type="submission" date="2016-06" db="EMBL/GenBank/DDBJ databases">
        <title>Complete genome sequence of a saline-alkali tolerant type strain Dietzia timorensis ID05-A0528T.</title>
        <authorList>
            <person name="Wu X."/>
        </authorList>
    </citation>
    <scope>NUCLEOTIDE SEQUENCE [LARGE SCALE GENOMIC DNA]</scope>
    <source>
        <strain evidence="2 3">ID05-A0528</strain>
    </source>
</reference>
<dbReference type="KEGG" id="dtm:BJL86_1073"/>
<sequence>MHEIEVDLARPEAGSFATAWPKIVTAHLPGGGTSQATFHSDGRVELSENAARAGVYR</sequence>